<evidence type="ECO:0000259" key="8">
    <source>
        <dbReference type="Pfam" id="PF00557"/>
    </source>
</evidence>
<dbReference type="EC" id="3.4.13.9" evidence="7"/>
<evidence type="ECO:0000256" key="5">
    <source>
        <dbReference type="ARBA" id="ARBA00023049"/>
    </source>
</evidence>
<dbReference type="InterPro" id="IPR048819">
    <property type="entry name" value="PepQ_N"/>
</dbReference>
<dbReference type="GO" id="GO:0004177">
    <property type="term" value="F:aminopeptidase activity"/>
    <property type="evidence" value="ECO:0007669"/>
    <property type="project" value="TreeGrafter"/>
</dbReference>
<evidence type="ECO:0000313" key="10">
    <source>
        <dbReference type="EMBL" id="MCM2678071.1"/>
    </source>
</evidence>
<keyword evidence="3 7" id="KW-0378">Hydrolase</keyword>
<dbReference type="AlphaFoldDB" id="A0AA42B653"/>
<dbReference type="Proteomes" id="UP001165393">
    <property type="component" value="Unassembled WGS sequence"/>
</dbReference>
<feature type="binding site" evidence="7">
    <location>
        <position position="255"/>
    </location>
    <ligand>
        <name>Mn(2+)</name>
        <dbReference type="ChEBI" id="CHEBI:29035"/>
        <label>1</label>
    </ligand>
</feature>
<feature type="binding site" evidence="7">
    <location>
        <position position="255"/>
    </location>
    <ligand>
        <name>Mn(2+)</name>
        <dbReference type="ChEBI" id="CHEBI:29035"/>
        <label>2</label>
    </ligand>
</feature>
<dbReference type="RefSeq" id="WP_251259390.1">
    <property type="nucleotide sequence ID" value="NZ_JAMQGP010000001.1"/>
</dbReference>
<evidence type="ECO:0000256" key="2">
    <source>
        <dbReference type="ARBA" id="ARBA00022723"/>
    </source>
</evidence>
<gene>
    <name evidence="7 10" type="primary">pepQ</name>
    <name evidence="10" type="ORF">NAF29_00100</name>
</gene>
<dbReference type="GO" id="GO:0046872">
    <property type="term" value="F:metal ion binding"/>
    <property type="evidence" value="ECO:0007669"/>
    <property type="project" value="UniProtKB-KW"/>
</dbReference>
<feature type="binding site" evidence="7">
    <location>
        <position position="336"/>
    </location>
    <ligand>
        <name>Mn(2+)</name>
        <dbReference type="ChEBI" id="CHEBI:29035"/>
        <label>1</label>
    </ligand>
</feature>
<reference evidence="10 11" key="1">
    <citation type="journal article" date="2013" name="Antonie Van Leeuwenhoek">
        <title>Echinimonas agarilytica gen. nov., sp. nov., a new gammaproteobacterium isolated from the sea urchin Strongylocentrotus intermedius.</title>
        <authorList>
            <person name="Nedashkovskaya O.I."/>
            <person name="Stenkova A.M."/>
            <person name="Zhukova N.V."/>
            <person name="Van Trappen S."/>
            <person name="Lee J.S."/>
            <person name="Kim S.B."/>
        </authorList>
    </citation>
    <scope>NUCLEOTIDE SEQUENCE [LARGE SCALE GENOMIC DNA]</scope>
    <source>
        <strain evidence="10 11">KMM 6351</strain>
    </source>
</reference>
<dbReference type="PANTHER" id="PTHR43226">
    <property type="entry name" value="XAA-PRO AMINOPEPTIDASE 3"/>
    <property type="match status" value="1"/>
</dbReference>
<comment type="caution">
    <text evidence="10">The sequence shown here is derived from an EMBL/GenBank/DDBJ whole genome shotgun (WGS) entry which is preliminary data.</text>
</comment>
<name>A0AA42B653_9GAMM</name>
<dbReference type="Pfam" id="PF00557">
    <property type="entry name" value="Peptidase_M24"/>
    <property type="match status" value="1"/>
</dbReference>
<keyword evidence="5 7" id="KW-0482">Metalloprotease</keyword>
<evidence type="ECO:0000256" key="4">
    <source>
        <dbReference type="ARBA" id="ARBA00022997"/>
    </source>
</evidence>
<evidence type="ECO:0000256" key="6">
    <source>
        <dbReference type="ARBA" id="ARBA00023211"/>
    </source>
</evidence>
<dbReference type="InterPro" id="IPR001131">
    <property type="entry name" value="Peptidase_M24B_aminopep-P_CS"/>
</dbReference>
<dbReference type="Pfam" id="PF21216">
    <property type="entry name" value="PepQ_N"/>
    <property type="match status" value="1"/>
</dbReference>
<dbReference type="GO" id="GO:0008235">
    <property type="term" value="F:metalloexopeptidase activity"/>
    <property type="evidence" value="ECO:0007669"/>
    <property type="project" value="UniProtKB-UniRule"/>
</dbReference>
<protein>
    <recommendedName>
        <fullName evidence="7">Xaa-Pro dipeptidase</fullName>
        <shortName evidence="7">X-Pro dipeptidase</shortName>
        <ecNumber evidence="7">3.4.13.9</ecNumber>
    </recommendedName>
    <alternativeName>
        <fullName evidence="7">Imidodipeptidase</fullName>
    </alternativeName>
    <alternativeName>
        <fullName evidence="7">Proline dipeptidase</fullName>
        <shortName evidence="7">Prolidase</shortName>
    </alternativeName>
</protein>
<sequence length="440" mass="49480">MSSLATCYPKHIETLQQRTQKALERSGLDALIIHSGQTKRQFLDDMDYPFKVNPHFKAWLPVVDNPNCWLVVDGVKKPKLIFYRPEDFWHKVPDAPDQFWVDSFELVLLSKADQVFRHLPRDMDNMAYIGEHVEVAEALSIGQFNPDEVLTYLHYHRAYKTDYELMCMREANRIAVAGHTAARDAFLDCKSELDIHAAYLNATGHTDAQLPYGNIIGLNENGAILHYMQQERTAPTESLSFLIDAGASFNGYAADITRTHCFKGEGTFAELLAAMTELEKGLVEQVKVGMDYVELHLNCHLRIAALLNAFGIVDMSPEHMLETGVSATFFPHGLGHLIGLQVHDVGGFLDNDRGKHVSAPEAHPFLRLTRKLEDRQVITIEPGLYFIDSLLAKLKAGNYSDHVDWSMVNALRPYGGIRVEDNIIVTPGGPENITRNLGLR</sequence>
<dbReference type="NCBIfam" id="NF010133">
    <property type="entry name" value="PRK13607.1"/>
    <property type="match status" value="1"/>
</dbReference>
<dbReference type="GO" id="GO:0016795">
    <property type="term" value="F:phosphoric triester hydrolase activity"/>
    <property type="evidence" value="ECO:0007669"/>
    <property type="project" value="InterPro"/>
</dbReference>
<feature type="domain" description="Xaa-Pro dipeptidase N-terminal" evidence="9">
    <location>
        <begin position="7"/>
        <end position="155"/>
    </location>
</feature>
<accession>A0AA42B653</accession>
<dbReference type="InterPro" id="IPR036005">
    <property type="entry name" value="Creatinase/aminopeptidase-like"/>
</dbReference>
<dbReference type="PANTHER" id="PTHR43226:SF8">
    <property type="entry name" value="XAA-PRO DIPEPTIDASE"/>
    <property type="match status" value="1"/>
</dbReference>
<dbReference type="PROSITE" id="PS00491">
    <property type="entry name" value="PROLINE_PEPTIDASE"/>
    <property type="match status" value="1"/>
</dbReference>
<evidence type="ECO:0000259" key="9">
    <source>
        <dbReference type="Pfam" id="PF21216"/>
    </source>
</evidence>
<evidence type="ECO:0000256" key="7">
    <source>
        <dbReference type="HAMAP-Rule" id="MF_01279"/>
    </source>
</evidence>
<evidence type="ECO:0000256" key="1">
    <source>
        <dbReference type="ARBA" id="ARBA00022670"/>
    </source>
</evidence>
<dbReference type="InterPro" id="IPR000994">
    <property type="entry name" value="Pept_M24"/>
</dbReference>
<keyword evidence="4 7" id="KW-0224">Dipeptidase</keyword>
<feature type="binding site" evidence="7">
    <location>
        <position position="420"/>
    </location>
    <ligand>
        <name>Mn(2+)</name>
        <dbReference type="ChEBI" id="CHEBI:29035"/>
        <label>1</label>
    </ligand>
</feature>
<feature type="binding site" evidence="7">
    <location>
        <position position="381"/>
    </location>
    <ligand>
        <name>Mn(2+)</name>
        <dbReference type="ChEBI" id="CHEBI:29035"/>
        <label>1</label>
    </ligand>
</feature>
<proteinExistence type="inferred from homology"/>
<keyword evidence="6 7" id="KW-0464">Manganese</keyword>
<organism evidence="10 11">
    <name type="scientific">Echinimonas agarilytica</name>
    <dbReference type="NCBI Taxonomy" id="1215918"/>
    <lineage>
        <taxon>Bacteria</taxon>
        <taxon>Pseudomonadati</taxon>
        <taxon>Pseudomonadota</taxon>
        <taxon>Gammaproteobacteria</taxon>
        <taxon>Alteromonadales</taxon>
        <taxon>Echinimonadaceae</taxon>
        <taxon>Echinimonas</taxon>
    </lineage>
</organism>
<dbReference type="GO" id="GO:0005829">
    <property type="term" value="C:cytosol"/>
    <property type="evidence" value="ECO:0007669"/>
    <property type="project" value="TreeGrafter"/>
</dbReference>
<comment type="similarity">
    <text evidence="7">Belongs to the peptidase M24B family. Bacterial-type prolidase subfamily.</text>
</comment>
<comment type="function">
    <text evidence="7">Splits dipeptides with a prolyl residue in the C-terminal position.</text>
</comment>
<feature type="domain" description="Peptidase M24" evidence="8">
    <location>
        <begin position="167"/>
        <end position="426"/>
    </location>
</feature>
<dbReference type="InterPro" id="IPR029149">
    <property type="entry name" value="Creatin/AminoP/Spt16_N"/>
</dbReference>
<keyword evidence="11" id="KW-1185">Reference proteome</keyword>
<keyword evidence="2 7" id="KW-0479">Metal-binding</keyword>
<dbReference type="HAMAP" id="MF_01279">
    <property type="entry name" value="X_Pro_dipeptid"/>
    <property type="match status" value="1"/>
</dbReference>
<dbReference type="Gene3D" id="3.90.230.10">
    <property type="entry name" value="Creatinase/methionine aminopeptidase superfamily"/>
    <property type="match status" value="1"/>
</dbReference>
<evidence type="ECO:0000313" key="11">
    <source>
        <dbReference type="Proteomes" id="UP001165393"/>
    </source>
</evidence>
<evidence type="ECO:0000256" key="3">
    <source>
        <dbReference type="ARBA" id="ARBA00022801"/>
    </source>
</evidence>
<keyword evidence="1 7" id="KW-0645">Protease</keyword>
<feature type="binding site" evidence="7">
    <location>
        <position position="420"/>
    </location>
    <ligand>
        <name>Mn(2+)</name>
        <dbReference type="ChEBI" id="CHEBI:29035"/>
        <label>2</label>
    </ligand>
</feature>
<comment type="cofactor">
    <cofactor evidence="7">
        <name>Mn(2+)</name>
        <dbReference type="ChEBI" id="CHEBI:29035"/>
    </cofactor>
    <text evidence="7">Binds 2 manganese ions per subunit.</text>
</comment>
<comment type="catalytic activity">
    <reaction evidence="7">
        <text>Xaa-L-Pro dipeptide + H2O = an L-alpha-amino acid + L-proline</text>
        <dbReference type="Rhea" id="RHEA:76407"/>
        <dbReference type="ChEBI" id="CHEBI:15377"/>
        <dbReference type="ChEBI" id="CHEBI:59869"/>
        <dbReference type="ChEBI" id="CHEBI:60039"/>
        <dbReference type="ChEBI" id="CHEBI:195196"/>
        <dbReference type="EC" id="3.4.13.9"/>
    </reaction>
</comment>
<dbReference type="InterPro" id="IPR022846">
    <property type="entry name" value="X_Pro_dipept"/>
</dbReference>
<dbReference type="InterPro" id="IPR052433">
    <property type="entry name" value="X-Pro_dipept-like"/>
</dbReference>
<dbReference type="SUPFAM" id="SSF55920">
    <property type="entry name" value="Creatinase/aminopeptidase"/>
    <property type="match status" value="1"/>
</dbReference>
<dbReference type="Gene3D" id="3.40.350.10">
    <property type="entry name" value="Creatinase/prolidase N-terminal domain"/>
    <property type="match status" value="1"/>
</dbReference>
<dbReference type="GO" id="GO:0102009">
    <property type="term" value="F:proline dipeptidase activity"/>
    <property type="evidence" value="ECO:0007669"/>
    <property type="project" value="UniProtKB-EC"/>
</dbReference>
<feature type="binding site" evidence="7">
    <location>
        <position position="244"/>
    </location>
    <ligand>
        <name>Mn(2+)</name>
        <dbReference type="ChEBI" id="CHEBI:29035"/>
        <label>2</label>
    </ligand>
</feature>
<dbReference type="EMBL" id="JAMQGP010000001">
    <property type="protein sequence ID" value="MCM2678071.1"/>
    <property type="molecule type" value="Genomic_DNA"/>
</dbReference>
<dbReference type="GO" id="GO:0006508">
    <property type="term" value="P:proteolysis"/>
    <property type="evidence" value="ECO:0007669"/>
    <property type="project" value="UniProtKB-KW"/>
</dbReference>